<dbReference type="Gene3D" id="1.10.287.630">
    <property type="entry name" value="Helix hairpin bin"/>
    <property type="match status" value="1"/>
</dbReference>
<evidence type="ECO:0000256" key="1">
    <source>
        <dbReference type="ARBA" id="ARBA00004141"/>
    </source>
</evidence>
<comment type="subcellular location">
    <subcellularLocation>
        <location evidence="1">Membrane</location>
        <topology evidence="1">Multi-pass membrane protein</topology>
    </subcellularLocation>
</comment>
<reference evidence="12 13" key="1">
    <citation type="submission" date="2024-03" db="EMBL/GenBank/DDBJ databases">
        <title>Aureococcus anophagefferens CCMP1851 and Kratosvirus quantuckense: Draft genome of a second virus-susceptible host strain in the model system.</title>
        <authorList>
            <person name="Chase E."/>
            <person name="Truchon A.R."/>
            <person name="Schepens W."/>
            <person name="Wilhelm S.W."/>
        </authorList>
    </citation>
    <scope>NUCLEOTIDE SEQUENCE [LARGE SCALE GENOMIC DNA]</scope>
    <source>
        <strain evidence="12 13">CCMP1851</strain>
    </source>
</reference>
<evidence type="ECO:0000256" key="7">
    <source>
        <dbReference type="ARBA" id="ARBA00023303"/>
    </source>
</evidence>
<feature type="compositionally biased region" description="Acidic residues" evidence="9">
    <location>
        <begin position="857"/>
        <end position="866"/>
    </location>
</feature>
<feature type="transmembrane region" description="Helical" evidence="10">
    <location>
        <begin position="388"/>
        <end position="407"/>
    </location>
</feature>
<dbReference type="EMBL" id="JBBJCI010000216">
    <property type="protein sequence ID" value="KAK7240138.1"/>
    <property type="molecule type" value="Genomic_DNA"/>
</dbReference>
<dbReference type="InterPro" id="IPR003938">
    <property type="entry name" value="K_chnl_volt-dep_EAG/ELK/ERG"/>
</dbReference>
<dbReference type="SMART" id="SM00100">
    <property type="entry name" value="cNMP"/>
    <property type="match status" value="1"/>
</dbReference>
<dbReference type="Pfam" id="PF00027">
    <property type="entry name" value="cNMP_binding"/>
    <property type="match status" value="1"/>
</dbReference>
<keyword evidence="2" id="KW-0813">Transport</keyword>
<dbReference type="PROSITE" id="PS50042">
    <property type="entry name" value="CNMP_BINDING_3"/>
    <property type="match status" value="1"/>
</dbReference>
<dbReference type="InterPro" id="IPR005821">
    <property type="entry name" value="Ion_trans_dom"/>
</dbReference>
<dbReference type="Gene3D" id="1.10.287.70">
    <property type="match status" value="1"/>
</dbReference>
<accession>A0ABR1FWG6</accession>
<feature type="transmembrane region" description="Helical" evidence="10">
    <location>
        <begin position="419"/>
        <end position="443"/>
    </location>
</feature>
<dbReference type="PRINTS" id="PR01463">
    <property type="entry name" value="EAGCHANLFMLY"/>
</dbReference>
<name>A0ABR1FWG6_AURAN</name>
<dbReference type="SUPFAM" id="SSF81324">
    <property type="entry name" value="Voltage-gated potassium channels"/>
    <property type="match status" value="1"/>
</dbReference>
<dbReference type="Pfam" id="PF00520">
    <property type="entry name" value="Ion_trans"/>
    <property type="match status" value="1"/>
</dbReference>
<dbReference type="SUPFAM" id="SSF51206">
    <property type="entry name" value="cAMP-binding domain-like"/>
    <property type="match status" value="1"/>
</dbReference>
<evidence type="ECO:0000256" key="9">
    <source>
        <dbReference type="SAM" id="MobiDB-lite"/>
    </source>
</evidence>
<organism evidence="12 13">
    <name type="scientific">Aureococcus anophagefferens</name>
    <name type="common">Harmful bloom alga</name>
    <dbReference type="NCBI Taxonomy" id="44056"/>
    <lineage>
        <taxon>Eukaryota</taxon>
        <taxon>Sar</taxon>
        <taxon>Stramenopiles</taxon>
        <taxon>Ochrophyta</taxon>
        <taxon>Pelagophyceae</taxon>
        <taxon>Pelagomonadales</taxon>
        <taxon>Pelagomonadaceae</taxon>
        <taxon>Aureococcus</taxon>
    </lineage>
</organism>
<evidence type="ECO:0000313" key="13">
    <source>
        <dbReference type="Proteomes" id="UP001363151"/>
    </source>
</evidence>
<keyword evidence="6 10" id="KW-0472">Membrane</keyword>
<proteinExistence type="predicted"/>
<dbReference type="PANTHER" id="PTHR45689">
    <property type="entry name" value="I[[H]] CHANNEL, ISOFORM E"/>
    <property type="match status" value="1"/>
</dbReference>
<dbReference type="PROSITE" id="PS00888">
    <property type="entry name" value="CNMP_BINDING_1"/>
    <property type="match status" value="1"/>
</dbReference>
<evidence type="ECO:0000256" key="2">
    <source>
        <dbReference type="ARBA" id="ARBA00022448"/>
    </source>
</evidence>
<feature type="coiled-coil region" evidence="8">
    <location>
        <begin position="705"/>
        <end position="732"/>
    </location>
</feature>
<comment type="caution">
    <text evidence="12">The sequence shown here is derived from an EMBL/GenBank/DDBJ whole genome shotgun (WGS) entry which is preliminary data.</text>
</comment>
<evidence type="ECO:0000313" key="12">
    <source>
        <dbReference type="EMBL" id="KAK7240138.1"/>
    </source>
</evidence>
<keyword evidence="13" id="KW-1185">Reference proteome</keyword>
<feature type="domain" description="Cyclic nucleotide-binding" evidence="11">
    <location>
        <begin position="522"/>
        <end position="631"/>
    </location>
</feature>
<evidence type="ECO:0000256" key="6">
    <source>
        <dbReference type="ARBA" id="ARBA00023136"/>
    </source>
</evidence>
<protein>
    <recommendedName>
        <fullName evidence="11">Cyclic nucleotide-binding domain-containing protein</fullName>
    </recommendedName>
</protein>
<evidence type="ECO:0000256" key="3">
    <source>
        <dbReference type="ARBA" id="ARBA00022692"/>
    </source>
</evidence>
<evidence type="ECO:0000256" key="8">
    <source>
        <dbReference type="SAM" id="Coils"/>
    </source>
</evidence>
<dbReference type="InterPro" id="IPR018490">
    <property type="entry name" value="cNMP-bd_dom_sf"/>
</dbReference>
<feature type="transmembrane region" description="Helical" evidence="10">
    <location>
        <begin position="306"/>
        <end position="329"/>
    </location>
</feature>
<evidence type="ECO:0000256" key="4">
    <source>
        <dbReference type="ARBA" id="ARBA00022989"/>
    </source>
</evidence>
<dbReference type="InterPro" id="IPR000595">
    <property type="entry name" value="cNMP-bd_dom"/>
</dbReference>
<keyword evidence="8" id="KW-0175">Coiled coil</keyword>
<feature type="coiled-coil region" evidence="8">
    <location>
        <begin position="882"/>
        <end position="909"/>
    </location>
</feature>
<keyword evidence="3 10" id="KW-0812">Transmembrane</keyword>
<feature type="transmembrane region" description="Helical" evidence="10">
    <location>
        <begin position="161"/>
        <end position="180"/>
    </location>
</feature>
<sequence>MNFDGVRDAMQSGNGRRVTLQRKLGNTSAPAVSKRTLRVGKGAKSKKGREKEAFTKKLDQLRLGMGVSSPRLPSLSKVTSEELQEMEAEANYQRELMKRRTMISEGFRVNGRVSGLRVVANPQVAPESFEPTPMWQLSEWLDERVGVVNPMGNFRLTWDMMTSYLLMVCLFLTPFQLCFIRRELGPFELIEILNLAIDLIFLMDFLLTFNTAILENGELVTSRKRIASNYLKGWAWIDLVTAIPTAHILHAFQMSTSAASSTRLTRFVRIMKFSRLLKMFKLLKFFDSMNQWDDDPGRQILTDSLHFLNIILIVFFLSHFSACAFAFVADGGKGDGWRSSTWVAHFFNEGYDLRKGDSVEHFYDTTGNTTTIASATARHTRRTFPTPMRLYIVALYWAFSTLTTVGYGDIAPVNNAEMLLTVLVQFAGTCVLGYVMADVAAMISREDMSSRLIKEKIEAINAYMKHRHLPAPLKQQIRNHFSYMWQRSSIWDEREILLELPAFLRSDVVLFNNSSVIEEVTLLADLPQSIIARLCLHFEPSQVSPNSKIIVEGEMGNDFFIVASGKCSSTLGIPTVIADSLDIEPELLFRSFEKGDFFAEYTLFTPNSAKHPYTVRATGPIELLMMSHETFVGESTKEPLVRERFQLLAEKQYQDTMELFASRKNLWGVKRRPATVVTRERPATSSSREKSGPVSLSAMHYTSAKERLEYQRLAQEEREEAARENMRLAENETGLKLSKITTRTLLQCKMWAKRTILKLQHDAARQAIFVKEQQEKAKAVRSKRRTMAIRRTMALVKAAPGGSYTPVVAPIVELADDEVEDLEETKVERNAVDDALALVEEIALPPDQRARGRADDDSSDGDESETELSQSGRAAAANTVDAKGLKSIEARLEHRLDKLEASIIEKLAKRLDMTICKSMLKMKDQQLLRGRGF</sequence>
<dbReference type="PANTHER" id="PTHR45689:SF5">
    <property type="entry name" value="I[[H]] CHANNEL, ISOFORM E"/>
    <property type="match status" value="1"/>
</dbReference>
<evidence type="ECO:0000259" key="11">
    <source>
        <dbReference type="PROSITE" id="PS50042"/>
    </source>
</evidence>
<feature type="transmembrane region" description="Helical" evidence="10">
    <location>
        <begin position="233"/>
        <end position="252"/>
    </location>
</feature>
<keyword evidence="7" id="KW-0407">Ion channel</keyword>
<dbReference type="CDD" id="cd00038">
    <property type="entry name" value="CAP_ED"/>
    <property type="match status" value="1"/>
</dbReference>
<gene>
    <name evidence="12" type="ORF">SO694_00117061</name>
</gene>
<dbReference type="InterPro" id="IPR051413">
    <property type="entry name" value="K/Na_HCN_channel"/>
</dbReference>
<dbReference type="Proteomes" id="UP001363151">
    <property type="component" value="Unassembled WGS sequence"/>
</dbReference>
<keyword evidence="4 10" id="KW-1133">Transmembrane helix</keyword>
<evidence type="ECO:0000256" key="5">
    <source>
        <dbReference type="ARBA" id="ARBA00023065"/>
    </source>
</evidence>
<feature type="region of interest" description="Disordered" evidence="9">
    <location>
        <begin position="847"/>
        <end position="877"/>
    </location>
</feature>
<keyword evidence="5" id="KW-0406">Ion transport</keyword>
<feature type="transmembrane region" description="Helical" evidence="10">
    <location>
        <begin position="192"/>
        <end position="213"/>
    </location>
</feature>
<evidence type="ECO:0000256" key="10">
    <source>
        <dbReference type="SAM" id="Phobius"/>
    </source>
</evidence>
<dbReference type="Gene3D" id="2.60.120.10">
    <property type="entry name" value="Jelly Rolls"/>
    <property type="match status" value="1"/>
</dbReference>
<dbReference type="InterPro" id="IPR018488">
    <property type="entry name" value="cNMP-bd_CS"/>
</dbReference>
<dbReference type="InterPro" id="IPR014710">
    <property type="entry name" value="RmlC-like_jellyroll"/>
</dbReference>